<dbReference type="Proteomes" id="UP000002247">
    <property type="component" value="Chromosome"/>
</dbReference>
<dbReference type="RefSeq" id="WP_013138653.1">
    <property type="nucleotide sequence ID" value="NC_014168.1"/>
</dbReference>
<dbReference type="eggNOG" id="ENOG5033EMR">
    <property type="taxonomic scope" value="Bacteria"/>
</dbReference>
<reference evidence="2 3" key="1">
    <citation type="journal article" date="2010" name="Stand. Genomic Sci.">
        <title>Complete genome sequence of Segniliparus rotundus type strain (CDC 1076).</title>
        <authorList>
            <person name="Sikorski J."/>
            <person name="Lapidus A."/>
            <person name="Copeland A."/>
            <person name="Misra M."/>
            <person name="Glavina Del Rio T."/>
            <person name="Nolan M."/>
            <person name="Lucas S."/>
            <person name="Chen F."/>
            <person name="Tice H."/>
            <person name="Cheng J.F."/>
            <person name="Jando M."/>
            <person name="Schneider S."/>
            <person name="Bruce D."/>
            <person name="Goodwin L."/>
            <person name="Pitluck S."/>
            <person name="Liolios K."/>
            <person name="Mikhailova N."/>
            <person name="Pati A."/>
            <person name="Ivanova N."/>
            <person name="Mavromatis K."/>
            <person name="Chen A."/>
            <person name="Palaniappan K."/>
            <person name="Chertkov O."/>
            <person name="Land M."/>
            <person name="Hauser L."/>
            <person name="Chang Y.J."/>
            <person name="Jeffries C.D."/>
            <person name="Brettin T."/>
            <person name="Detter J.C."/>
            <person name="Han C."/>
            <person name="Rohde M."/>
            <person name="Goker M."/>
            <person name="Bristow J."/>
            <person name="Eisen J.A."/>
            <person name="Markowitz V."/>
            <person name="Hugenholtz P."/>
            <person name="Kyrpides N.C."/>
            <person name="Klenk H.P."/>
        </authorList>
    </citation>
    <scope>NUCLEOTIDE SEQUENCE [LARGE SCALE GENOMIC DNA]</scope>
    <source>
        <strain evidence="3">ATCC BAA-972 / CDC 1076 / CIP 108378 / DSM 44985 / JCM 13578</strain>
    </source>
</reference>
<evidence type="ECO:0000256" key="1">
    <source>
        <dbReference type="SAM" id="MobiDB-lite"/>
    </source>
</evidence>
<accession>D6Z8C0</accession>
<organism evidence="2 3">
    <name type="scientific">Segniliparus rotundus (strain ATCC BAA-972 / CDC 1076 / CIP 108378 / DSM 44985 / JCM 13578)</name>
    <dbReference type="NCBI Taxonomy" id="640132"/>
    <lineage>
        <taxon>Bacteria</taxon>
        <taxon>Bacillati</taxon>
        <taxon>Actinomycetota</taxon>
        <taxon>Actinomycetes</taxon>
        <taxon>Mycobacteriales</taxon>
        <taxon>Segniliparaceae</taxon>
        <taxon>Segniliparus</taxon>
    </lineage>
</organism>
<dbReference type="AlphaFoldDB" id="D6Z8C0"/>
<name>D6Z8C0_SEGRD</name>
<gene>
    <name evidence="2" type="ordered locus">Srot_1740</name>
</gene>
<evidence type="ECO:0000313" key="2">
    <source>
        <dbReference type="EMBL" id="ADG98200.1"/>
    </source>
</evidence>
<dbReference type="KEGG" id="srt:Srot_1740"/>
<dbReference type="OrthoDB" id="3837969at2"/>
<feature type="region of interest" description="Disordered" evidence="1">
    <location>
        <begin position="571"/>
        <end position="600"/>
    </location>
</feature>
<protein>
    <submittedName>
        <fullName evidence="2">Uncharacterized protein</fullName>
    </submittedName>
</protein>
<dbReference type="HOGENOM" id="CLU_031777_0_0_11"/>
<keyword evidence="3" id="KW-1185">Reference proteome</keyword>
<sequence>MTAELPPDEALERRCASLFPARSGKKAGTFKGKHSTDTVQLAAELVDESGIVELLNVWRREDDPGHGTRGGRPAIFSDRHVLILQMLHAITDDPLLFTELANTVHRRLDPKSYEILALPPMPDADYGSIYTNLRRAAGRFLDVIDSAPFNSGKRLTYSQVQEIRRRRAEITDHLAKKHQRASWVTNQLLHMTHRLLPTEIRANWKGTICVDGTAMPVWGARGSPRKADLRPDSICSPEFDAGWHVRSAEDHKDDKRFKRKRDKFVWAYEATIAVMADDPDTTGQFPKLALAVSLEKPAGQVSENAMICVNEIVNRGLPVNYFVGDRAYLPNAKIEKLQEPLKALGYKLVADYNRDQLGIQDQHAGAIMVEGVWYCKAMPEAQVNASIDYRDGKISKQVHYERIDARRPYQLQVKSNADHNGVVQVRCPCAGPSPTVNCSLKPPKNGKPNLGIPTILKPPEHPDRICTNRESVAFGPKTGLKYGQAVPYHSKEWHQLYGTPRNTVESGNNRIKDEAKAALKLPGRRRGRGYTLQMLYAAFLIAGTNIQLINSFRAKTTTTRTTEKIVVRTDRRRRKTTPDSYRQRANAPPLVGPAAEAAAN</sequence>
<evidence type="ECO:0000313" key="3">
    <source>
        <dbReference type="Proteomes" id="UP000002247"/>
    </source>
</evidence>
<proteinExistence type="predicted"/>
<dbReference type="EMBL" id="CP001958">
    <property type="protein sequence ID" value="ADG98200.1"/>
    <property type="molecule type" value="Genomic_DNA"/>
</dbReference>